<name>A0ABQ3QRM5_9ACTN</name>
<protein>
    <submittedName>
        <fullName evidence="1">Uncharacterized protein</fullName>
    </submittedName>
</protein>
<proteinExistence type="predicted"/>
<reference evidence="1" key="1">
    <citation type="submission" date="2024-05" db="EMBL/GenBank/DDBJ databases">
        <title>Whole genome shotgun sequence of Streptomyces violascens NBRC 12920.</title>
        <authorList>
            <person name="Komaki H."/>
            <person name="Tamura T."/>
        </authorList>
    </citation>
    <scope>NUCLEOTIDE SEQUENCE</scope>
    <source>
        <strain evidence="1">NBRC 12920</strain>
    </source>
</reference>
<gene>
    <name evidence="1" type="ORF">Sviol_43300</name>
</gene>
<accession>A0ABQ3QRM5</accession>
<organism evidence="1 2">
    <name type="scientific">Streptomyces violascens</name>
    <dbReference type="NCBI Taxonomy" id="67381"/>
    <lineage>
        <taxon>Bacteria</taxon>
        <taxon>Bacillati</taxon>
        <taxon>Actinomycetota</taxon>
        <taxon>Actinomycetes</taxon>
        <taxon>Kitasatosporales</taxon>
        <taxon>Streptomycetaceae</taxon>
        <taxon>Streptomyces</taxon>
    </lineage>
</organism>
<evidence type="ECO:0000313" key="1">
    <source>
        <dbReference type="EMBL" id="GHI39922.1"/>
    </source>
</evidence>
<sequence>MPVCSGVRPGGTRDRQAFTRGPAALAQYAEREQRTVIPGRHTERITLDGQEHDVQLAQLTELGTDWAQDG</sequence>
<dbReference type="EMBL" id="BNDY01000017">
    <property type="protein sequence ID" value="GHI39922.1"/>
    <property type="molecule type" value="Genomic_DNA"/>
</dbReference>
<dbReference type="Proteomes" id="UP001050808">
    <property type="component" value="Unassembled WGS sequence"/>
</dbReference>
<comment type="caution">
    <text evidence="1">The sequence shown here is derived from an EMBL/GenBank/DDBJ whole genome shotgun (WGS) entry which is preliminary data.</text>
</comment>
<evidence type="ECO:0000313" key="2">
    <source>
        <dbReference type="Proteomes" id="UP001050808"/>
    </source>
</evidence>
<keyword evidence="2" id="KW-1185">Reference proteome</keyword>